<keyword evidence="4" id="KW-1185">Reference proteome</keyword>
<evidence type="ECO:0000256" key="2">
    <source>
        <dbReference type="PROSITE-ProRule" id="PRU00117"/>
    </source>
</evidence>
<protein>
    <submittedName>
        <fullName evidence="5">K Homology domain-containing protein</fullName>
    </submittedName>
</protein>
<dbReference type="InterPro" id="IPR036612">
    <property type="entry name" value="KH_dom_type_1_sf"/>
</dbReference>
<dbReference type="WBParaSite" id="ACRNAN_scaffold8055.g10122.t1">
    <property type="protein sequence ID" value="ACRNAN_scaffold8055.g10122.t1"/>
    <property type="gene ID" value="ACRNAN_scaffold8055.g10122"/>
</dbReference>
<dbReference type="AlphaFoldDB" id="A0A914EGB0"/>
<organism evidence="4 5">
    <name type="scientific">Acrobeloides nanus</name>
    <dbReference type="NCBI Taxonomy" id="290746"/>
    <lineage>
        <taxon>Eukaryota</taxon>
        <taxon>Metazoa</taxon>
        <taxon>Ecdysozoa</taxon>
        <taxon>Nematoda</taxon>
        <taxon>Chromadorea</taxon>
        <taxon>Rhabditida</taxon>
        <taxon>Tylenchina</taxon>
        <taxon>Cephalobomorpha</taxon>
        <taxon>Cephaloboidea</taxon>
        <taxon>Cephalobidae</taxon>
        <taxon>Acrobeloides</taxon>
    </lineage>
</organism>
<proteinExistence type="predicted"/>
<feature type="domain" description="K Homology" evidence="3">
    <location>
        <begin position="239"/>
        <end position="308"/>
    </location>
</feature>
<dbReference type="InterPro" id="IPR004087">
    <property type="entry name" value="KH_dom"/>
</dbReference>
<dbReference type="SUPFAM" id="SSF54791">
    <property type="entry name" value="Eukaryotic type KH-domain (KH-domain type I)"/>
    <property type="match status" value="3"/>
</dbReference>
<dbReference type="PROSITE" id="PS50084">
    <property type="entry name" value="KH_TYPE_1"/>
    <property type="match status" value="3"/>
</dbReference>
<evidence type="ECO:0000313" key="4">
    <source>
        <dbReference type="Proteomes" id="UP000887540"/>
    </source>
</evidence>
<keyword evidence="1" id="KW-0677">Repeat</keyword>
<reference evidence="5" key="1">
    <citation type="submission" date="2022-11" db="UniProtKB">
        <authorList>
            <consortium name="WormBaseParasite"/>
        </authorList>
    </citation>
    <scope>IDENTIFICATION</scope>
</reference>
<dbReference type="Pfam" id="PF00013">
    <property type="entry name" value="KH_1"/>
    <property type="match status" value="3"/>
</dbReference>
<name>A0A914EGB0_9BILA</name>
<evidence type="ECO:0000256" key="1">
    <source>
        <dbReference type="ARBA" id="ARBA00022737"/>
    </source>
</evidence>
<accession>A0A914EGB0</accession>
<evidence type="ECO:0000313" key="5">
    <source>
        <dbReference type="WBParaSite" id="ACRNAN_scaffold8055.g10122.t1"/>
    </source>
</evidence>
<dbReference type="SMART" id="SM00322">
    <property type="entry name" value="KH"/>
    <property type="match status" value="3"/>
</dbReference>
<sequence length="332" mass="37000">MKRCETDDLNDASIKRCRSEPQKKFELRLLISTKAAGAVIGRGGDYIKMLREMHEATFFIPDSSPERVLMVLVNLRNLEACIRDMLVRLSEDSKEEDEIETKILVHQSHAGAIIGHSGENIFMLKNKMNAKLKVYKDCCPNSTDRIVLVTTSKNNMPLAIKFLADFLNENPIKGVQKPYDAINYDSKLALKYGGFLIGDHEIINGTSRNSCTNFPSTSDDFSKSHISIVNRKSVSGNESKHTAKVTIPSKLGGLIVGKGGTSINRIRSESNARIDIDQSDNEHETSVTIIGDLSQIHKALYLLQHRIVQSGISVQLSVKFDLETIRNDVRQG</sequence>
<keyword evidence="2" id="KW-0694">RNA-binding</keyword>
<dbReference type="InterPro" id="IPR004088">
    <property type="entry name" value="KH_dom_type_1"/>
</dbReference>
<evidence type="ECO:0000259" key="3">
    <source>
        <dbReference type="SMART" id="SM00322"/>
    </source>
</evidence>
<dbReference type="Gene3D" id="3.30.1370.10">
    <property type="entry name" value="K Homology domain, type 1"/>
    <property type="match status" value="3"/>
</dbReference>
<feature type="domain" description="K Homology" evidence="3">
    <location>
        <begin position="23"/>
        <end position="90"/>
    </location>
</feature>
<dbReference type="GO" id="GO:0003723">
    <property type="term" value="F:RNA binding"/>
    <property type="evidence" value="ECO:0007669"/>
    <property type="project" value="UniProtKB-UniRule"/>
</dbReference>
<dbReference type="PANTHER" id="PTHR10288">
    <property type="entry name" value="KH DOMAIN CONTAINING RNA BINDING PROTEIN"/>
    <property type="match status" value="1"/>
</dbReference>
<feature type="domain" description="K Homology" evidence="3">
    <location>
        <begin position="97"/>
        <end position="168"/>
    </location>
</feature>
<dbReference type="Proteomes" id="UP000887540">
    <property type="component" value="Unplaced"/>
</dbReference>